<dbReference type="Proteomes" id="UP000293550">
    <property type="component" value="Unassembled WGS sequence"/>
</dbReference>
<dbReference type="Gene3D" id="3.80.10.10">
    <property type="entry name" value="Ribonuclease Inhibitor"/>
    <property type="match status" value="1"/>
</dbReference>
<accession>A0A4Q7DGU7</accession>
<dbReference type="InterPro" id="IPR052595">
    <property type="entry name" value="LRRC69/RLP"/>
</dbReference>
<evidence type="ECO:0008006" key="4">
    <source>
        <dbReference type="Google" id="ProtNLM"/>
    </source>
</evidence>
<organism evidence="2 3">
    <name type="scientific">Candidatus Finniella inopinata</name>
    <dbReference type="NCBI Taxonomy" id="1696036"/>
    <lineage>
        <taxon>Bacteria</taxon>
        <taxon>Pseudomonadati</taxon>
        <taxon>Pseudomonadota</taxon>
        <taxon>Alphaproteobacteria</taxon>
        <taxon>Holosporales</taxon>
        <taxon>Candidatus Paracaedibacteraceae</taxon>
        <taxon>Candidatus Finniella</taxon>
    </lineage>
</organism>
<name>A0A4Q7DGU7_9PROT</name>
<feature type="signal peptide" evidence="1">
    <location>
        <begin position="1"/>
        <end position="25"/>
    </location>
</feature>
<dbReference type="InterPro" id="IPR032675">
    <property type="entry name" value="LRR_dom_sf"/>
</dbReference>
<dbReference type="PANTHER" id="PTHR48057">
    <property type="entry name" value="LEUCINE-RICH REPEAT SERINE/THREONINE-PROTEIN KINASE 1"/>
    <property type="match status" value="1"/>
</dbReference>
<keyword evidence="3" id="KW-1185">Reference proteome</keyword>
<dbReference type="Pfam" id="PF13516">
    <property type="entry name" value="LRR_6"/>
    <property type="match status" value="1"/>
</dbReference>
<dbReference type="AlphaFoldDB" id="A0A4Q7DGU7"/>
<evidence type="ECO:0000256" key="1">
    <source>
        <dbReference type="SAM" id="SignalP"/>
    </source>
</evidence>
<evidence type="ECO:0000313" key="3">
    <source>
        <dbReference type="Proteomes" id="UP000293550"/>
    </source>
</evidence>
<sequence length="262" mass="29352">MNKFLNYTTMLIASCIALGTGEAQATDVERYVAASSPSSYMHHRIFDARLYPLQDTTTINQADRVVLHIESSDVRTLQLMQKPFYDMDLAGEETSLDKLEKLLMPFVSQITALNLMETYLKEDCFSVIERLVALESLILSDNAFGDKVMPSIGRLSELRHLEIAHTKITDVGVQGLISLRQLEKLDAGCNLLKNSGIKTISGITSLSDLDVRGCEFDEGALPFFLQMPKLKKLNISDNKFKKDVSFETFLAKAKEKGIEVKF</sequence>
<dbReference type="PROSITE" id="PS51257">
    <property type="entry name" value="PROKAR_LIPOPROTEIN"/>
    <property type="match status" value="1"/>
</dbReference>
<evidence type="ECO:0000313" key="2">
    <source>
        <dbReference type="EMBL" id="RZI45309.1"/>
    </source>
</evidence>
<feature type="chain" id="PRO_5020749302" description="Leucine-rich repeat domain-containing protein" evidence="1">
    <location>
        <begin position="26"/>
        <end position="262"/>
    </location>
</feature>
<gene>
    <name evidence="2" type="ORF">EQU50_07560</name>
</gene>
<proteinExistence type="predicted"/>
<protein>
    <recommendedName>
        <fullName evidence="4">Leucine-rich repeat domain-containing protein</fullName>
    </recommendedName>
</protein>
<comment type="caution">
    <text evidence="2">The sequence shown here is derived from an EMBL/GenBank/DDBJ whole genome shotgun (WGS) entry which is preliminary data.</text>
</comment>
<reference evidence="2 3" key="1">
    <citation type="submission" date="2018-10" db="EMBL/GenBank/DDBJ databases">
        <title>An updated phylogeny of the Alphaproteobacteria reveals that the parasitic Rickettsiales and Holosporales have independent origins.</title>
        <authorList>
            <person name="Munoz-Gomez S.A."/>
            <person name="Hess S."/>
            <person name="Burger G."/>
            <person name="Lang B.F."/>
            <person name="Susko E."/>
            <person name="Slamovits C.H."/>
            <person name="Roger A.J."/>
        </authorList>
    </citation>
    <scope>NUCLEOTIDE SEQUENCE [LARGE SCALE GENOMIC DNA]</scope>
    <source>
        <strain evidence="2">HOLO01</strain>
    </source>
</reference>
<dbReference type="OrthoDB" id="6111975at2"/>
<dbReference type="EMBL" id="SCFB01000017">
    <property type="protein sequence ID" value="RZI45309.1"/>
    <property type="molecule type" value="Genomic_DNA"/>
</dbReference>
<dbReference type="InterPro" id="IPR001611">
    <property type="entry name" value="Leu-rich_rpt"/>
</dbReference>
<dbReference type="SUPFAM" id="SSF52047">
    <property type="entry name" value="RNI-like"/>
    <property type="match status" value="1"/>
</dbReference>
<keyword evidence="1" id="KW-0732">Signal</keyword>